<dbReference type="STRING" id="336963.C4JUP5"/>
<dbReference type="InterPro" id="IPR008271">
    <property type="entry name" value="Ser/Thr_kinase_AS"/>
</dbReference>
<keyword evidence="4 6" id="KW-0067">ATP-binding</keyword>
<evidence type="ECO:0000313" key="10">
    <source>
        <dbReference type="Proteomes" id="UP000002058"/>
    </source>
</evidence>
<evidence type="ECO:0000256" key="6">
    <source>
        <dbReference type="PROSITE-ProRule" id="PRU10141"/>
    </source>
</evidence>
<dbReference type="InterPro" id="IPR050339">
    <property type="entry name" value="CC_SR_Kinase"/>
</dbReference>
<evidence type="ECO:0000313" key="9">
    <source>
        <dbReference type="EMBL" id="EEP80006.1"/>
    </source>
</evidence>
<dbReference type="PANTHER" id="PTHR11042">
    <property type="entry name" value="EUKARYOTIC TRANSLATION INITIATION FACTOR 2-ALPHA KINASE EIF2-ALPHA KINASE -RELATED"/>
    <property type="match status" value="1"/>
</dbReference>
<feature type="compositionally biased region" description="Basic and acidic residues" evidence="7">
    <location>
        <begin position="191"/>
        <end position="208"/>
    </location>
</feature>
<name>C4JUP5_UNCRE</name>
<dbReference type="SUPFAM" id="SSF56112">
    <property type="entry name" value="Protein kinase-like (PK-like)"/>
    <property type="match status" value="1"/>
</dbReference>
<dbReference type="SMART" id="SM00220">
    <property type="entry name" value="S_TKc"/>
    <property type="match status" value="1"/>
</dbReference>
<dbReference type="eggNOG" id="KOG1035">
    <property type="taxonomic scope" value="Eukaryota"/>
</dbReference>
<dbReference type="Gene3D" id="1.10.510.10">
    <property type="entry name" value="Transferase(Phosphotransferase) domain 1"/>
    <property type="match status" value="1"/>
</dbReference>
<dbReference type="OrthoDB" id="1405469at2759"/>
<feature type="binding site" evidence="6">
    <location>
        <position position="307"/>
    </location>
    <ligand>
        <name>ATP</name>
        <dbReference type="ChEBI" id="CHEBI:30616"/>
    </ligand>
</feature>
<comment type="similarity">
    <text evidence="5">Belongs to the protein kinase superfamily. Ser/Thr protein kinase family. GCN2 subfamily.</text>
</comment>
<protein>
    <recommendedName>
        <fullName evidence="8">Protein kinase domain-containing protein</fullName>
    </recommendedName>
</protein>
<evidence type="ECO:0000256" key="5">
    <source>
        <dbReference type="ARBA" id="ARBA00037982"/>
    </source>
</evidence>
<dbReference type="Gene3D" id="3.30.200.20">
    <property type="entry name" value="Phosphorylase Kinase, domain 1"/>
    <property type="match status" value="1"/>
</dbReference>
<dbReference type="HOGENOM" id="CLU_018993_0_0_1"/>
<dbReference type="AlphaFoldDB" id="C4JUP5"/>
<evidence type="ECO:0000256" key="2">
    <source>
        <dbReference type="ARBA" id="ARBA00022741"/>
    </source>
</evidence>
<dbReference type="RefSeq" id="XP_002584159.1">
    <property type="nucleotide sequence ID" value="XM_002584113.1"/>
</dbReference>
<organism evidence="9 10">
    <name type="scientific">Uncinocarpus reesii (strain UAMH 1704)</name>
    <dbReference type="NCBI Taxonomy" id="336963"/>
    <lineage>
        <taxon>Eukaryota</taxon>
        <taxon>Fungi</taxon>
        <taxon>Dikarya</taxon>
        <taxon>Ascomycota</taxon>
        <taxon>Pezizomycotina</taxon>
        <taxon>Eurotiomycetes</taxon>
        <taxon>Eurotiomycetidae</taxon>
        <taxon>Onygenales</taxon>
        <taxon>Onygenaceae</taxon>
        <taxon>Uncinocarpus</taxon>
    </lineage>
</organism>
<evidence type="ECO:0000256" key="3">
    <source>
        <dbReference type="ARBA" id="ARBA00022777"/>
    </source>
</evidence>
<evidence type="ECO:0000256" key="1">
    <source>
        <dbReference type="ARBA" id="ARBA00022679"/>
    </source>
</evidence>
<dbReference type="PANTHER" id="PTHR11042:SF195">
    <property type="entry name" value="KINASE, PUTATIVE (AFU_ORTHOLOGUE AFUA_2G16620)-RELATED"/>
    <property type="match status" value="1"/>
</dbReference>
<dbReference type="EMBL" id="CH476617">
    <property type="protein sequence ID" value="EEP80006.1"/>
    <property type="molecule type" value="Genomic_DNA"/>
</dbReference>
<dbReference type="InterPro" id="IPR017441">
    <property type="entry name" value="Protein_kinase_ATP_BS"/>
</dbReference>
<dbReference type="InParanoid" id="C4JUP5"/>
<proteinExistence type="inferred from homology"/>
<gene>
    <name evidence="9" type="ORF">UREG_04848</name>
</gene>
<reference evidence="10" key="1">
    <citation type="journal article" date="2009" name="Genome Res.">
        <title>Comparative genomic analyses of the human fungal pathogens Coccidioides and their relatives.</title>
        <authorList>
            <person name="Sharpton T.J."/>
            <person name="Stajich J.E."/>
            <person name="Rounsley S.D."/>
            <person name="Gardner M.J."/>
            <person name="Wortman J.R."/>
            <person name="Jordar V.S."/>
            <person name="Maiti R."/>
            <person name="Kodira C.D."/>
            <person name="Neafsey D.E."/>
            <person name="Zeng Q."/>
            <person name="Hung C.-Y."/>
            <person name="McMahan C."/>
            <person name="Muszewska A."/>
            <person name="Grynberg M."/>
            <person name="Mandel M.A."/>
            <person name="Kellner E.M."/>
            <person name="Barker B.M."/>
            <person name="Galgiani J.N."/>
            <person name="Orbach M.J."/>
            <person name="Kirkland T.N."/>
            <person name="Cole G.T."/>
            <person name="Henn M.R."/>
            <person name="Birren B.W."/>
            <person name="Taylor J.W."/>
        </authorList>
    </citation>
    <scope>NUCLEOTIDE SEQUENCE [LARGE SCALE GENOMIC DNA]</scope>
    <source>
        <strain evidence="10">UAMH 1704</strain>
    </source>
</reference>
<sequence>MSLFRSPGDLSSSDEDDIFENHEANDETNPSYHHENATRAHEGHSRQLSFDDAVSGSFEGALEHRDPEHEIAGLDAEGHAAMMTTALLEYYCLSKATEILNEQAGSHGKYTRDSPEARILGRRLYTHKSQFLSANGVVAAGVDGDDWEITRKYYRDTLDVLGLPALEGLDLNAQGPSQGMRSESRVVLSRRTTENPTRDWAEPREKRSSPSTENRPNVQKLLASGTEVGFPDRLPAAMNFTHMSQVQPTNYLPFTGLPGVYQPYKPSILMSRYATEFEEESLIGKGSYGVVYRARHYVDGQMYAIKKIPLNSKRLKQLQDRGLQELDHILKEIRTLARLDHSNVVRYFGAWAEYNTIQIPLGTPKPANKPLGLLSQGSMAEDESSHGIIFEESSHGIRFEASSKDEIGFVEAISLSESPESRRGTSNRTESRYSRKSFGGKSYDDREDNEVESIGRPLSHQAHGHAQTSTSALDSDVFSDGAGGNMSVHVDQNAAAGGKLSPITLHIQMSLHPLSLAKYLRPESEGSEKSSPRHCYHLIPSLKIFLGILSGVEYLHTQGIIHRDLKPANVFLSLSAKRDEIACLRCGTDGKSSSHYTIPRIGDFGLVADTSPEDENKSSIPTKLGPVGTEFYRPPVCQCRHDARGRRGARLHANVGENNENPRCDCAGASPEEHYIHESLDVYALGVILFELLYKFDTRMERQMVLSDLTCSPNSFSWAKRASSSSVLLDEVKPEPILPADFKTKVDLPGPAVDDEGTALSMSEKLERCIISMVEPGTRRRSTCKQVRESLEEILSLADRRTQP</sequence>
<dbReference type="OMA" id="YGAWVEQ"/>
<feature type="domain" description="Protein kinase" evidence="8">
    <location>
        <begin position="277"/>
        <end position="795"/>
    </location>
</feature>
<keyword evidence="2 6" id="KW-0547">Nucleotide-binding</keyword>
<dbReference type="Proteomes" id="UP000002058">
    <property type="component" value="Unassembled WGS sequence"/>
</dbReference>
<feature type="compositionally biased region" description="Basic and acidic residues" evidence="7">
    <location>
        <begin position="32"/>
        <end position="45"/>
    </location>
</feature>
<dbReference type="GO" id="GO:0005634">
    <property type="term" value="C:nucleus"/>
    <property type="evidence" value="ECO:0007669"/>
    <property type="project" value="TreeGrafter"/>
</dbReference>
<dbReference type="InterPro" id="IPR011009">
    <property type="entry name" value="Kinase-like_dom_sf"/>
</dbReference>
<keyword evidence="3" id="KW-0418">Kinase</keyword>
<dbReference type="Pfam" id="PF00069">
    <property type="entry name" value="Pkinase"/>
    <property type="match status" value="2"/>
</dbReference>
<dbReference type="GO" id="GO:0005524">
    <property type="term" value="F:ATP binding"/>
    <property type="evidence" value="ECO:0007669"/>
    <property type="project" value="UniProtKB-UniRule"/>
</dbReference>
<dbReference type="PROSITE" id="PS00108">
    <property type="entry name" value="PROTEIN_KINASE_ST"/>
    <property type="match status" value="1"/>
</dbReference>
<dbReference type="GO" id="GO:1990625">
    <property type="term" value="P:negative regulation of cytoplasmic translational initiation in response to stress"/>
    <property type="evidence" value="ECO:0007669"/>
    <property type="project" value="TreeGrafter"/>
</dbReference>
<dbReference type="GO" id="GO:0004694">
    <property type="term" value="F:eukaryotic translation initiation factor 2alpha kinase activity"/>
    <property type="evidence" value="ECO:0007669"/>
    <property type="project" value="TreeGrafter"/>
</dbReference>
<feature type="region of interest" description="Disordered" evidence="7">
    <location>
        <begin position="171"/>
        <end position="217"/>
    </location>
</feature>
<dbReference type="InterPro" id="IPR000719">
    <property type="entry name" value="Prot_kinase_dom"/>
</dbReference>
<dbReference type="VEuPathDB" id="FungiDB:UREG_04848"/>
<dbReference type="GO" id="GO:0005829">
    <property type="term" value="C:cytosol"/>
    <property type="evidence" value="ECO:0007669"/>
    <property type="project" value="TreeGrafter"/>
</dbReference>
<dbReference type="GeneID" id="8441159"/>
<dbReference type="KEGG" id="ure:UREG_04848"/>
<evidence type="ECO:0000256" key="7">
    <source>
        <dbReference type="SAM" id="MobiDB-lite"/>
    </source>
</evidence>
<keyword evidence="10" id="KW-1185">Reference proteome</keyword>
<evidence type="ECO:0000259" key="8">
    <source>
        <dbReference type="PROSITE" id="PS50011"/>
    </source>
</evidence>
<feature type="region of interest" description="Disordered" evidence="7">
    <location>
        <begin position="22"/>
        <end position="47"/>
    </location>
</feature>
<dbReference type="PROSITE" id="PS50011">
    <property type="entry name" value="PROTEIN_KINASE_DOM"/>
    <property type="match status" value="1"/>
</dbReference>
<feature type="region of interest" description="Disordered" evidence="7">
    <location>
        <begin position="417"/>
        <end position="478"/>
    </location>
</feature>
<accession>C4JUP5</accession>
<keyword evidence="1" id="KW-0808">Transferase</keyword>
<evidence type="ECO:0000256" key="4">
    <source>
        <dbReference type="ARBA" id="ARBA00022840"/>
    </source>
</evidence>
<dbReference type="PROSITE" id="PS00107">
    <property type="entry name" value="PROTEIN_KINASE_ATP"/>
    <property type="match status" value="1"/>
</dbReference>
<feature type="compositionally biased region" description="Basic and acidic residues" evidence="7">
    <location>
        <begin position="419"/>
        <end position="433"/>
    </location>
</feature>